<proteinExistence type="predicted"/>
<keyword evidence="1" id="KW-0732">Signal</keyword>
<dbReference type="PROSITE" id="PS51257">
    <property type="entry name" value="PROKAR_LIPOPROTEIN"/>
    <property type="match status" value="1"/>
</dbReference>
<dbReference type="RefSeq" id="WP_382167947.1">
    <property type="nucleotide sequence ID" value="NZ_JBHTBR010000005.1"/>
</dbReference>
<evidence type="ECO:0000256" key="1">
    <source>
        <dbReference type="SAM" id="SignalP"/>
    </source>
</evidence>
<dbReference type="EMBL" id="JBHTBR010000005">
    <property type="protein sequence ID" value="MFC7292483.1"/>
    <property type="molecule type" value="Genomic_DNA"/>
</dbReference>
<dbReference type="PIRSF" id="PIRSF031679">
    <property type="entry name" value="Mtase_Alr7345_prd"/>
    <property type="match status" value="1"/>
</dbReference>
<feature type="signal peptide" evidence="1">
    <location>
        <begin position="1"/>
        <end position="25"/>
    </location>
</feature>
<sequence length="303" mass="32409">MTLKNIVLSGAAVFALMACEPEANAPVKEEAVAPVETVETPTEVVVEKSPMEVALAGDWRISPERDVWRHPAETLEFFGVEPSDTVVEIWPGGGWYTAVLGPYLKAGGGKLIAASFDPASSDYAKAGIEKYTAAFLSKPEVYGDIELTVASKDSDGIAPEGSADVVLTFRNVHNWMSNSYADKMFKDAYKALKPGGVLGVVEHRLPSAGEQDPTGSSGYVKEALVRQFAEEAGFEFAGSSEINANPADTADHPFGVWTLPPVSRSAPRGEEASPDFDSAKYAAIGESDRMTLKFIKPETTAQE</sequence>
<keyword evidence="3" id="KW-1185">Reference proteome</keyword>
<gene>
    <name evidence="2" type="ORF">ACFQS8_12705</name>
</gene>
<feature type="chain" id="PRO_5046439711" evidence="1">
    <location>
        <begin position="26"/>
        <end position="303"/>
    </location>
</feature>
<dbReference type="GO" id="GO:0008168">
    <property type="term" value="F:methyltransferase activity"/>
    <property type="evidence" value="ECO:0007669"/>
    <property type="project" value="UniProtKB-KW"/>
</dbReference>
<reference evidence="3" key="1">
    <citation type="journal article" date="2019" name="Int. J. Syst. Evol. Microbiol.">
        <title>The Global Catalogue of Microorganisms (GCM) 10K type strain sequencing project: providing services to taxonomists for standard genome sequencing and annotation.</title>
        <authorList>
            <consortium name="The Broad Institute Genomics Platform"/>
            <consortium name="The Broad Institute Genome Sequencing Center for Infectious Disease"/>
            <person name="Wu L."/>
            <person name="Ma J."/>
        </authorList>
    </citation>
    <scope>NUCLEOTIDE SEQUENCE [LARGE SCALE GENOMIC DNA]</scope>
    <source>
        <strain evidence="3">CCUG 51308</strain>
    </source>
</reference>
<accession>A0ABW2INM0</accession>
<comment type="caution">
    <text evidence="2">The sequence shown here is derived from an EMBL/GenBank/DDBJ whole genome shotgun (WGS) entry which is preliminary data.</text>
</comment>
<dbReference type="Proteomes" id="UP001596492">
    <property type="component" value="Unassembled WGS sequence"/>
</dbReference>
<name>A0ABW2INM0_9PROT</name>
<organism evidence="2 3">
    <name type="scientific">Hirschia litorea</name>
    <dbReference type="NCBI Taxonomy" id="1199156"/>
    <lineage>
        <taxon>Bacteria</taxon>
        <taxon>Pseudomonadati</taxon>
        <taxon>Pseudomonadota</taxon>
        <taxon>Alphaproteobacteria</taxon>
        <taxon>Hyphomonadales</taxon>
        <taxon>Hyphomonadaceae</taxon>
        <taxon>Hirschia</taxon>
    </lineage>
</organism>
<evidence type="ECO:0000313" key="2">
    <source>
        <dbReference type="EMBL" id="MFC7292483.1"/>
    </source>
</evidence>
<dbReference type="Gene3D" id="3.40.50.150">
    <property type="entry name" value="Vaccinia Virus protein VP39"/>
    <property type="match status" value="1"/>
</dbReference>
<dbReference type="GO" id="GO:0032259">
    <property type="term" value="P:methylation"/>
    <property type="evidence" value="ECO:0007669"/>
    <property type="project" value="UniProtKB-KW"/>
</dbReference>
<dbReference type="SUPFAM" id="SSF53335">
    <property type="entry name" value="S-adenosyl-L-methionine-dependent methyltransferases"/>
    <property type="match status" value="1"/>
</dbReference>
<dbReference type="InterPro" id="IPR029063">
    <property type="entry name" value="SAM-dependent_MTases_sf"/>
</dbReference>
<evidence type="ECO:0000313" key="3">
    <source>
        <dbReference type="Proteomes" id="UP001596492"/>
    </source>
</evidence>
<protein>
    <submittedName>
        <fullName evidence="2">Class I SAM-dependent methyltransferase</fullName>
    </submittedName>
</protein>
<keyword evidence="2" id="KW-0489">Methyltransferase</keyword>
<keyword evidence="2" id="KW-0808">Transferase</keyword>
<dbReference type="InterPro" id="IPR016980">
    <property type="entry name" value="S-AdoMet-dep_MeTrfase_Alr7345"/>
</dbReference>